<dbReference type="Proteomes" id="UP001157502">
    <property type="component" value="Chromosome 29"/>
</dbReference>
<reference evidence="1" key="1">
    <citation type="submission" date="2021-05" db="EMBL/GenBank/DDBJ databases">
        <authorList>
            <person name="Pan Q."/>
            <person name="Jouanno E."/>
            <person name="Zahm M."/>
            <person name="Klopp C."/>
            <person name="Cabau C."/>
            <person name="Louis A."/>
            <person name="Berthelot C."/>
            <person name="Parey E."/>
            <person name="Roest Crollius H."/>
            <person name="Montfort J."/>
            <person name="Robinson-Rechavi M."/>
            <person name="Bouchez O."/>
            <person name="Lampietro C."/>
            <person name="Lopez Roques C."/>
            <person name="Donnadieu C."/>
            <person name="Postlethwait J."/>
            <person name="Bobe J."/>
            <person name="Dillon D."/>
            <person name="Chandos A."/>
            <person name="von Hippel F."/>
            <person name="Guiguen Y."/>
        </authorList>
    </citation>
    <scope>NUCLEOTIDE SEQUENCE</scope>
    <source>
        <strain evidence="1">YG-Jan2019</strain>
    </source>
</reference>
<keyword evidence="2" id="KW-1185">Reference proteome</keyword>
<name>A0ACC2FFD8_DALPE</name>
<protein>
    <submittedName>
        <fullName evidence="1">Uncharacterized protein</fullName>
    </submittedName>
</protein>
<dbReference type="EMBL" id="CM055756">
    <property type="protein sequence ID" value="KAJ7989960.1"/>
    <property type="molecule type" value="Genomic_DNA"/>
</dbReference>
<accession>A0ACC2FFD8</accession>
<organism evidence="1 2">
    <name type="scientific">Dallia pectoralis</name>
    <name type="common">Alaska blackfish</name>
    <dbReference type="NCBI Taxonomy" id="75939"/>
    <lineage>
        <taxon>Eukaryota</taxon>
        <taxon>Metazoa</taxon>
        <taxon>Chordata</taxon>
        <taxon>Craniata</taxon>
        <taxon>Vertebrata</taxon>
        <taxon>Euteleostomi</taxon>
        <taxon>Actinopterygii</taxon>
        <taxon>Neopterygii</taxon>
        <taxon>Teleostei</taxon>
        <taxon>Protacanthopterygii</taxon>
        <taxon>Esociformes</taxon>
        <taxon>Umbridae</taxon>
        <taxon>Dallia</taxon>
    </lineage>
</organism>
<comment type="caution">
    <text evidence="1">The sequence shown here is derived from an EMBL/GenBank/DDBJ whole genome shotgun (WGS) entry which is preliminary data.</text>
</comment>
<proteinExistence type="predicted"/>
<evidence type="ECO:0000313" key="2">
    <source>
        <dbReference type="Proteomes" id="UP001157502"/>
    </source>
</evidence>
<gene>
    <name evidence="1" type="ORF">DPEC_G00309890</name>
</gene>
<evidence type="ECO:0000313" key="1">
    <source>
        <dbReference type="EMBL" id="KAJ7989960.1"/>
    </source>
</evidence>
<sequence>MAPSDGHDAEKDPAGPGPESECPVCYDHLSDTERILSCGHGFCHDCLVQTIVSIHRDGIVRDTIVCPVCRHLTFVEKQQDFVVVPLASGKDAKERDRQTLKIPVPLTAPGYPAHQGAPFGSPHVSSPAGSSGFGRIRQHFRCVSERWRSQKLSLISPDHCNSQIFIISAEGRPMVDGDEVNPDSITGSPEPYRRRRNAICTTGRCVCVLLAIFTLLALVAATLPWVLLA</sequence>